<evidence type="ECO:0000256" key="2">
    <source>
        <dbReference type="SAM" id="MobiDB-lite"/>
    </source>
</evidence>
<dbReference type="AlphaFoldDB" id="A0AAX4P4C7"/>
<dbReference type="SUPFAM" id="SSF64268">
    <property type="entry name" value="PX domain"/>
    <property type="match status" value="1"/>
</dbReference>
<dbReference type="Pfam" id="PF09325">
    <property type="entry name" value="Vps5"/>
    <property type="match status" value="1"/>
</dbReference>
<feature type="region of interest" description="Disordered" evidence="2">
    <location>
        <begin position="534"/>
        <end position="556"/>
    </location>
</feature>
<reference evidence="4 5" key="1">
    <citation type="submission" date="2024-03" db="EMBL/GenBank/DDBJ databases">
        <title>Complete genome sequence of the green alga Chloropicon roscoffensis RCC1871.</title>
        <authorList>
            <person name="Lemieux C."/>
            <person name="Pombert J.-F."/>
            <person name="Otis C."/>
            <person name="Turmel M."/>
        </authorList>
    </citation>
    <scope>NUCLEOTIDE SEQUENCE [LARGE SCALE GENOMIC DNA]</scope>
    <source>
        <strain evidence="4 5">RCC1871</strain>
    </source>
</reference>
<dbReference type="PROSITE" id="PS50195">
    <property type="entry name" value="PX"/>
    <property type="match status" value="1"/>
</dbReference>
<dbReference type="InterPro" id="IPR036871">
    <property type="entry name" value="PX_dom_sf"/>
</dbReference>
<dbReference type="EMBL" id="CP151504">
    <property type="protein sequence ID" value="WZN61222.1"/>
    <property type="molecule type" value="Genomic_DNA"/>
</dbReference>
<evidence type="ECO:0000313" key="4">
    <source>
        <dbReference type="EMBL" id="WZN61222.1"/>
    </source>
</evidence>
<sequence>MDNDNPFDETPAAAVVDVDPLSDQLANSGMSDVPFETEHTSVDAVASYDELAPPSYEDTVTFDGGANQGDGEGEAKEAEAVAEEAEQAPEASPGLDMPAAAAKESSFEITVSDPMKQPEKDSLIGSTFVSYKIESRTTLPEYRKKELVVRRRFKEFVALAERLQKSHRGYFIPPRPDKNVVEGKLHSTEFIEVRRVALQKYLQKLGKHPVLSRSRELQIFLEWEGDISQCGEWKEMANAGWKAGLTNLPKQLMGNETSIPSTEEAQSKGDGRNLIRGFKEFKQKFKNKTNLDDKSLADLGENDDLVEEKQKVKDLQVVLAEASSEAEFMIKRMEKVADAFGDFGLSAIKTSKFEEEEGTRNGKYSESGEHIRAVSQHLKASGTQCVRMSRLVRSATENTAAQLSHIHDYLGLMPAALAALRERDQAQLTYQTLCNEMKSKQDQIAKLEAKSAGKLGGSSSMTRKVHELQMDVEALEKAKKAASDECGRIAERNREEVQRFVVEKKQDMSAMLLGFAKVQAALWQRSAEVWKQAALSPEEVDEEDEEITTNNPLADD</sequence>
<dbReference type="Gene3D" id="3.30.1520.10">
    <property type="entry name" value="Phox-like domain"/>
    <property type="match status" value="1"/>
</dbReference>
<accession>A0AAX4P4C7</accession>
<organism evidence="4 5">
    <name type="scientific">Chloropicon roscoffensis</name>
    <dbReference type="NCBI Taxonomy" id="1461544"/>
    <lineage>
        <taxon>Eukaryota</taxon>
        <taxon>Viridiplantae</taxon>
        <taxon>Chlorophyta</taxon>
        <taxon>Chloropicophyceae</taxon>
        <taxon>Chloropicales</taxon>
        <taxon>Chloropicaceae</taxon>
        <taxon>Chloropicon</taxon>
    </lineage>
</organism>
<keyword evidence="5" id="KW-1185">Reference proteome</keyword>
<feature type="domain" description="PX" evidence="3">
    <location>
        <begin position="109"/>
        <end position="227"/>
    </location>
</feature>
<dbReference type="Pfam" id="PF00787">
    <property type="entry name" value="PX"/>
    <property type="match status" value="1"/>
</dbReference>
<dbReference type="SMART" id="SM00312">
    <property type="entry name" value="PX"/>
    <property type="match status" value="1"/>
</dbReference>
<feature type="coiled-coil region" evidence="1">
    <location>
        <begin position="423"/>
        <end position="492"/>
    </location>
</feature>
<dbReference type="InterPro" id="IPR044279">
    <property type="entry name" value="SNX2A/B"/>
</dbReference>
<dbReference type="PANTHER" id="PTHR46757">
    <property type="entry name" value="SORTING NEXIN-RELATED"/>
    <property type="match status" value="1"/>
</dbReference>
<evidence type="ECO:0000259" key="3">
    <source>
        <dbReference type="PROSITE" id="PS50195"/>
    </source>
</evidence>
<dbReference type="GO" id="GO:0005768">
    <property type="term" value="C:endosome"/>
    <property type="evidence" value="ECO:0007669"/>
    <property type="project" value="UniProtKB-ARBA"/>
</dbReference>
<dbReference type="InterPro" id="IPR015404">
    <property type="entry name" value="Vps5_C"/>
</dbReference>
<gene>
    <name evidence="4" type="ORF">HKI87_04g27570</name>
</gene>
<keyword evidence="1" id="KW-0175">Coiled coil</keyword>
<protein>
    <submittedName>
        <fullName evidence="4">Sorting nexin 2a</fullName>
    </submittedName>
</protein>
<dbReference type="PANTHER" id="PTHR46757:SF2">
    <property type="entry name" value="OS05G0346100 PROTEIN"/>
    <property type="match status" value="1"/>
</dbReference>
<dbReference type="CDD" id="cd07596">
    <property type="entry name" value="BAR_SNX"/>
    <property type="match status" value="1"/>
</dbReference>
<evidence type="ECO:0000256" key="1">
    <source>
        <dbReference type="SAM" id="Coils"/>
    </source>
</evidence>
<dbReference type="GO" id="GO:0035091">
    <property type="term" value="F:phosphatidylinositol binding"/>
    <property type="evidence" value="ECO:0007669"/>
    <property type="project" value="InterPro"/>
</dbReference>
<dbReference type="InterPro" id="IPR027267">
    <property type="entry name" value="AH/BAR_dom_sf"/>
</dbReference>
<feature type="region of interest" description="Disordered" evidence="2">
    <location>
        <begin position="1"/>
        <end position="38"/>
    </location>
</feature>
<feature type="compositionally biased region" description="Acidic residues" evidence="2">
    <location>
        <begin position="538"/>
        <end position="547"/>
    </location>
</feature>
<proteinExistence type="predicted"/>
<name>A0AAX4P4C7_9CHLO</name>
<feature type="region of interest" description="Disordered" evidence="2">
    <location>
        <begin position="52"/>
        <end position="100"/>
    </location>
</feature>
<dbReference type="Gene3D" id="1.20.1270.60">
    <property type="entry name" value="Arfaptin homology (AH) domain/BAR domain"/>
    <property type="match status" value="1"/>
</dbReference>
<dbReference type="Proteomes" id="UP001472866">
    <property type="component" value="Chromosome 04"/>
</dbReference>
<evidence type="ECO:0000313" key="5">
    <source>
        <dbReference type="Proteomes" id="UP001472866"/>
    </source>
</evidence>
<dbReference type="InterPro" id="IPR001683">
    <property type="entry name" value="PX_dom"/>
</dbReference>